<reference evidence="2 3" key="1">
    <citation type="submission" date="2015-02" db="EMBL/GenBank/DDBJ databases">
        <title>Draft genome sequences of ten Microbacterium spp. with emphasis on heavy metal contaminated environments.</title>
        <authorList>
            <person name="Corretto E."/>
        </authorList>
    </citation>
    <scope>NUCLEOTIDE SEQUENCE [LARGE SCALE GENOMIC DNA]</scope>
    <source>
        <strain evidence="2 3">DSM 18659</strain>
    </source>
</reference>
<evidence type="ECO:0000259" key="1">
    <source>
        <dbReference type="Pfam" id="PF12728"/>
    </source>
</evidence>
<evidence type="ECO:0000313" key="3">
    <source>
        <dbReference type="Proteomes" id="UP000033451"/>
    </source>
</evidence>
<accession>A0A0F0LT40</accession>
<dbReference type="PATRIC" id="fig|400772.4.peg.1766"/>
<keyword evidence="3" id="KW-1185">Reference proteome</keyword>
<dbReference type="EMBL" id="JYIY01000074">
    <property type="protein sequence ID" value="KJL36412.1"/>
    <property type="molecule type" value="Genomic_DNA"/>
</dbReference>
<dbReference type="InterPro" id="IPR041657">
    <property type="entry name" value="HTH_17"/>
</dbReference>
<protein>
    <submittedName>
        <fullName evidence="2">Helix-turn-helix domain protein</fullName>
    </submittedName>
</protein>
<dbReference type="Proteomes" id="UP000033451">
    <property type="component" value="Unassembled WGS sequence"/>
</dbReference>
<organism evidence="2 3">
    <name type="scientific">Microbacterium ginsengisoli</name>
    <dbReference type="NCBI Taxonomy" id="400772"/>
    <lineage>
        <taxon>Bacteria</taxon>
        <taxon>Bacillati</taxon>
        <taxon>Actinomycetota</taxon>
        <taxon>Actinomycetes</taxon>
        <taxon>Micrococcales</taxon>
        <taxon>Microbacteriaceae</taxon>
        <taxon>Microbacterium</taxon>
    </lineage>
</organism>
<dbReference type="AlphaFoldDB" id="A0A0F0LT40"/>
<proteinExistence type="predicted"/>
<name>A0A0F0LT40_9MICO</name>
<sequence>MNAPTVVDHGAGPVETLWCARDVAEFLNVSQATLSRWRREKIGPPFLRVGGVSRYTPATVRAWVTEQENDHG</sequence>
<dbReference type="RefSeq" id="WP_045247671.1">
    <property type="nucleotide sequence ID" value="NZ_JYIY01000074.1"/>
</dbReference>
<dbReference type="InterPro" id="IPR009061">
    <property type="entry name" value="DNA-bd_dom_put_sf"/>
</dbReference>
<comment type="caution">
    <text evidence="2">The sequence shown here is derived from an EMBL/GenBank/DDBJ whole genome shotgun (WGS) entry which is preliminary data.</text>
</comment>
<evidence type="ECO:0000313" key="2">
    <source>
        <dbReference type="EMBL" id="KJL36412.1"/>
    </source>
</evidence>
<dbReference type="STRING" id="400772.RR49_01748"/>
<dbReference type="Pfam" id="PF12728">
    <property type="entry name" value="HTH_17"/>
    <property type="match status" value="1"/>
</dbReference>
<dbReference type="SUPFAM" id="SSF46955">
    <property type="entry name" value="Putative DNA-binding domain"/>
    <property type="match status" value="1"/>
</dbReference>
<dbReference type="Gene3D" id="1.10.10.10">
    <property type="entry name" value="Winged helix-like DNA-binding domain superfamily/Winged helix DNA-binding domain"/>
    <property type="match status" value="1"/>
</dbReference>
<dbReference type="OrthoDB" id="5524782at2"/>
<feature type="domain" description="Helix-turn-helix" evidence="1">
    <location>
        <begin position="21"/>
        <end position="67"/>
    </location>
</feature>
<dbReference type="InterPro" id="IPR036388">
    <property type="entry name" value="WH-like_DNA-bd_sf"/>
</dbReference>
<gene>
    <name evidence="2" type="ORF">RR49_01748</name>
</gene>